<organism evidence="2 3">
    <name type="scientific">Oedothorax gibbosus</name>
    <dbReference type="NCBI Taxonomy" id="931172"/>
    <lineage>
        <taxon>Eukaryota</taxon>
        <taxon>Metazoa</taxon>
        <taxon>Ecdysozoa</taxon>
        <taxon>Arthropoda</taxon>
        <taxon>Chelicerata</taxon>
        <taxon>Arachnida</taxon>
        <taxon>Araneae</taxon>
        <taxon>Araneomorphae</taxon>
        <taxon>Entelegynae</taxon>
        <taxon>Araneoidea</taxon>
        <taxon>Linyphiidae</taxon>
        <taxon>Erigoninae</taxon>
        <taxon>Oedothorax</taxon>
    </lineage>
</organism>
<keyword evidence="3" id="KW-1185">Reference proteome</keyword>
<feature type="compositionally biased region" description="Polar residues" evidence="1">
    <location>
        <begin position="113"/>
        <end position="122"/>
    </location>
</feature>
<name>A0AAV6VPZ4_9ARAC</name>
<gene>
    <name evidence="2" type="ORF">JTE90_015496</name>
</gene>
<protein>
    <submittedName>
        <fullName evidence="2">Uncharacterized protein</fullName>
    </submittedName>
</protein>
<proteinExistence type="predicted"/>
<dbReference type="EMBL" id="JAFNEN010000037">
    <property type="protein sequence ID" value="KAG8198664.1"/>
    <property type="molecule type" value="Genomic_DNA"/>
</dbReference>
<feature type="region of interest" description="Disordered" evidence="1">
    <location>
        <begin position="96"/>
        <end position="122"/>
    </location>
</feature>
<accession>A0AAV6VPZ4</accession>
<evidence type="ECO:0000313" key="2">
    <source>
        <dbReference type="EMBL" id="KAG8198664.1"/>
    </source>
</evidence>
<reference evidence="2 3" key="1">
    <citation type="journal article" date="2022" name="Nat. Ecol. Evol.">
        <title>A masculinizing supergene underlies an exaggerated male reproductive morph in a spider.</title>
        <authorList>
            <person name="Hendrickx F."/>
            <person name="De Corte Z."/>
            <person name="Sonet G."/>
            <person name="Van Belleghem S.M."/>
            <person name="Kostlbacher S."/>
            <person name="Vangestel C."/>
        </authorList>
    </citation>
    <scope>NUCLEOTIDE SEQUENCE [LARGE SCALE GENOMIC DNA]</scope>
    <source>
        <strain evidence="2">W744_W776</strain>
    </source>
</reference>
<evidence type="ECO:0000256" key="1">
    <source>
        <dbReference type="SAM" id="MobiDB-lite"/>
    </source>
</evidence>
<sequence length="122" mass="13714">MTDEHTNPTSLSAGLLPWALIDMETDTIDLLPLKTNKSFLFLLQSRIDKNPAEKNKSISVHSDCPSTEYPLVDETASPAIPDLAVWRRRDRFFLRSTPGRSPWSPPSHDTSDDCSSFRQKGV</sequence>
<evidence type="ECO:0000313" key="3">
    <source>
        <dbReference type="Proteomes" id="UP000827092"/>
    </source>
</evidence>
<dbReference type="AlphaFoldDB" id="A0AAV6VPZ4"/>
<comment type="caution">
    <text evidence="2">The sequence shown here is derived from an EMBL/GenBank/DDBJ whole genome shotgun (WGS) entry which is preliminary data.</text>
</comment>
<dbReference type="Proteomes" id="UP000827092">
    <property type="component" value="Unassembled WGS sequence"/>
</dbReference>